<evidence type="ECO:0000259" key="4">
    <source>
        <dbReference type="PROSITE" id="PS50054"/>
    </source>
</evidence>
<dbReference type="GO" id="GO:0009507">
    <property type="term" value="C:chloroplast"/>
    <property type="evidence" value="ECO:0007669"/>
    <property type="project" value="TreeGrafter"/>
</dbReference>
<keyword evidence="1" id="KW-0378">Hydrolase</keyword>
<dbReference type="PANTHER" id="PTHR46642">
    <property type="entry name" value="DUAL SPECIFICITY PHOSPHATASE, SUBGROUP, CATALYTIC DOMAIN"/>
    <property type="match status" value="1"/>
</dbReference>
<dbReference type="InterPro" id="IPR020422">
    <property type="entry name" value="TYR_PHOSPHATASE_DUAL_dom"/>
</dbReference>
<dbReference type="PANTHER" id="PTHR46642:SF3">
    <property type="entry name" value="PHOSPHOGLUCAN PHOSPHATASE DSP4, CHLOROPLASTIC"/>
    <property type="match status" value="1"/>
</dbReference>
<dbReference type="InterPro" id="IPR013783">
    <property type="entry name" value="Ig-like_fold"/>
</dbReference>
<evidence type="ECO:0000313" key="6">
    <source>
        <dbReference type="EMBL" id="GAX75733.1"/>
    </source>
</evidence>
<dbReference type="InterPro" id="IPR045204">
    <property type="entry name" value="DSP_laforin-like"/>
</dbReference>
<evidence type="ECO:0000313" key="7">
    <source>
        <dbReference type="Proteomes" id="UP000232323"/>
    </source>
</evidence>
<reference evidence="6 7" key="1">
    <citation type="submission" date="2017-08" db="EMBL/GenBank/DDBJ databases">
        <title>Acidophilic green algal genome provides insights into adaptation to an acidic environment.</title>
        <authorList>
            <person name="Hirooka S."/>
            <person name="Hirose Y."/>
            <person name="Kanesaki Y."/>
            <person name="Higuchi S."/>
            <person name="Fujiwara T."/>
            <person name="Onuma R."/>
            <person name="Era A."/>
            <person name="Ohbayashi R."/>
            <person name="Uzuka A."/>
            <person name="Nozaki H."/>
            <person name="Yoshikawa H."/>
            <person name="Miyagishima S.Y."/>
        </authorList>
    </citation>
    <scope>NUCLEOTIDE SEQUENCE [LARGE SCALE GENOMIC DNA]</scope>
    <source>
        <strain evidence="6 7">NIES-2499</strain>
    </source>
</reference>
<dbReference type="Proteomes" id="UP000232323">
    <property type="component" value="Unassembled WGS sequence"/>
</dbReference>
<dbReference type="Gene3D" id="3.90.190.10">
    <property type="entry name" value="Protein tyrosine phosphatase superfamily"/>
    <property type="match status" value="1"/>
</dbReference>
<dbReference type="InterPro" id="IPR000340">
    <property type="entry name" value="Dual-sp_phosphatase_cat-dom"/>
</dbReference>
<dbReference type="STRING" id="1157962.A0A250WY15"/>
<dbReference type="CDD" id="cd02859">
    <property type="entry name" value="E_set_AMPKbeta_like_N"/>
    <property type="match status" value="1"/>
</dbReference>
<dbReference type="GO" id="GO:0019203">
    <property type="term" value="F:carbohydrate phosphatase activity"/>
    <property type="evidence" value="ECO:0007669"/>
    <property type="project" value="InterPro"/>
</dbReference>
<evidence type="ECO:0000256" key="3">
    <source>
        <dbReference type="ARBA" id="ARBA00023277"/>
    </source>
</evidence>
<dbReference type="CDD" id="cd14526">
    <property type="entry name" value="DSP_laforin-like"/>
    <property type="match status" value="1"/>
</dbReference>
<accession>A0A250WY15</accession>
<dbReference type="InterPro" id="IPR000387">
    <property type="entry name" value="Tyr_Pase_dom"/>
</dbReference>
<dbReference type="InterPro" id="IPR029021">
    <property type="entry name" value="Prot-tyrosine_phosphatase-like"/>
</dbReference>
<dbReference type="GO" id="GO:2001070">
    <property type="term" value="F:starch binding"/>
    <property type="evidence" value="ECO:0007669"/>
    <property type="project" value="TreeGrafter"/>
</dbReference>
<dbReference type="SUPFAM" id="SSF81296">
    <property type="entry name" value="E set domains"/>
    <property type="match status" value="1"/>
</dbReference>
<protein>
    <recommendedName>
        <fullName evidence="8">Tyrosine specific protein phosphatases domain-containing protein</fullName>
    </recommendedName>
</protein>
<dbReference type="PROSITE" id="PS50056">
    <property type="entry name" value="TYR_PHOSPHATASE_2"/>
    <property type="match status" value="1"/>
</dbReference>
<dbReference type="EMBL" id="BEGY01000013">
    <property type="protein sequence ID" value="GAX75733.1"/>
    <property type="molecule type" value="Genomic_DNA"/>
</dbReference>
<dbReference type="GO" id="GO:0005983">
    <property type="term" value="P:starch catabolic process"/>
    <property type="evidence" value="ECO:0007669"/>
    <property type="project" value="TreeGrafter"/>
</dbReference>
<dbReference type="InterPro" id="IPR014756">
    <property type="entry name" value="Ig_E-set"/>
</dbReference>
<keyword evidence="3" id="KW-0119">Carbohydrate metabolism</keyword>
<feature type="domain" description="Tyrosine-protein phosphatase" evidence="4">
    <location>
        <begin position="90"/>
        <end position="248"/>
    </location>
</feature>
<gene>
    <name evidence="6" type="ORF">CEUSTIGMA_g3176.t1</name>
</gene>
<dbReference type="SUPFAM" id="SSF52799">
    <property type="entry name" value="(Phosphotyrosine protein) phosphatases II"/>
    <property type="match status" value="1"/>
</dbReference>
<proteinExistence type="predicted"/>
<comment type="caution">
    <text evidence="6">The sequence shown here is derived from an EMBL/GenBank/DDBJ whole genome shotgun (WGS) entry which is preliminary data.</text>
</comment>
<evidence type="ECO:0008006" key="8">
    <source>
        <dbReference type="Google" id="ProtNLM"/>
    </source>
</evidence>
<evidence type="ECO:0000256" key="2">
    <source>
        <dbReference type="ARBA" id="ARBA00022912"/>
    </source>
</evidence>
<dbReference type="Gene3D" id="2.60.40.10">
    <property type="entry name" value="Immunoglobulins"/>
    <property type="match status" value="1"/>
</dbReference>
<dbReference type="OrthoDB" id="273181at2759"/>
<feature type="domain" description="Tyrosine specific protein phosphatases" evidence="5">
    <location>
        <begin position="168"/>
        <end position="226"/>
    </location>
</feature>
<name>A0A250WY15_9CHLO</name>
<dbReference type="Pfam" id="PF00782">
    <property type="entry name" value="DSPc"/>
    <property type="match status" value="1"/>
</dbReference>
<dbReference type="GO" id="GO:0004721">
    <property type="term" value="F:phosphoprotein phosphatase activity"/>
    <property type="evidence" value="ECO:0007669"/>
    <property type="project" value="UniProtKB-KW"/>
</dbReference>
<dbReference type="PROSITE" id="PS50054">
    <property type="entry name" value="TYR_PHOSPHATASE_DUAL"/>
    <property type="match status" value="1"/>
</dbReference>
<dbReference type="InterPro" id="IPR052832">
    <property type="entry name" value="Starch-Glucan_Phosphatase"/>
</dbReference>
<sequence length="380" mass="41931">MLCSGPSRKVSGPCVLGNCVQLSCIRTWKLPSKQSHPHLHHKAHIIIMKSSSDEGVASNGSEDTKSAEYTQEMQAKMGTSLTYRHEAGLDYNRVLPDLIVGSCLQTPADVDRLAEQEGVKVVYCLQEDCDMEYFNLDVSKIQERCEERGDIKHVRFPIRDFDPYDLRMKLPKAITRLAKEHDPSKGTVYIHCTAGMGRAPATAVAYMAWIRGIPVDTAYEMMTTVRRCSPKIQAIRSATADLLLGTGPVAASIAVHRPGTATSIQVAGLDVGWHQKLDLKRDPTTHRFLLHRDLLPGSYPYKLVVDGNWTYSADHPTIKDGENINNVLDVSAALDAVSSGKFLRYISQGTVLTAEELQELSAMLCPWATHEAPVQTTNSA</sequence>
<dbReference type="SMART" id="SM00195">
    <property type="entry name" value="DSPc"/>
    <property type="match status" value="1"/>
</dbReference>
<keyword evidence="2" id="KW-0904">Protein phosphatase</keyword>
<dbReference type="Pfam" id="PF16561">
    <property type="entry name" value="AMPK1_CBM"/>
    <property type="match status" value="1"/>
</dbReference>
<keyword evidence="7" id="KW-1185">Reference proteome</keyword>
<organism evidence="6 7">
    <name type="scientific">Chlamydomonas eustigma</name>
    <dbReference type="NCBI Taxonomy" id="1157962"/>
    <lineage>
        <taxon>Eukaryota</taxon>
        <taxon>Viridiplantae</taxon>
        <taxon>Chlorophyta</taxon>
        <taxon>core chlorophytes</taxon>
        <taxon>Chlorophyceae</taxon>
        <taxon>CS clade</taxon>
        <taxon>Chlamydomonadales</taxon>
        <taxon>Chlamydomonadaceae</taxon>
        <taxon>Chlamydomonas</taxon>
    </lineage>
</organism>
<dbReference type="InterPro" id="IPR032640">
    <property type="entry name" value="AMPK1_CBM"/>
</dbReference>
<evidence type="ECO:0000256" key="1">
    <source>
        <dbReference type="ARBA" id="ARBA00022801"/>
    </source>
</evidence>
<evidence type="ECO:0000259" key="5">
    <source>
        <dbReference type="PROSITE" id="PS50056"/>
    </source>
</evidence>
<dbReference type="AlphaFoldDB" id="A0A250WY15"/>